<dbReference type="Gene3D" id="3.90.226.10">
    <property type="entry name" value="2-enoyl-CoA Hydratase, Chain A, domain 1"/>
    <property type="match status" value="1"/>
</dbReference>
<dbReference type="SUPFAM" id="SSF52096">
    <property type="entry name" value="ClpP/crotonase"/>
    <property type="match status" value="1"/>
</dbReference>
<evidence type="ECO:0000313" key="7">
    <source>
        <dbReference type="Proteomes" id="UP000323708"/>
    </source>
</evidence>
<dbReference type="Proteomes" id="UP000323708">
    <property type="component" value="Unassembled WGS sequence"/>
</dbReference>
<keyword evidence="3" id="KW-0276">Fatty acid metabolism</keyword>
<evidence type="ECO:0000256" key="3">
    <source>
        <dbReference type="ARBA" id="ARBA00022832"/>
    </source>
</evidence>
<keyword evidence="7" id="KW-1185">Reference proteome</keyword>
<dbReference type="InterPro" id="IPR045002">
    <property type="entry name" value="Ech1-like"/>
</dbReference>
<dbReference type="Gene3D" id="1.10.12.10">
    <property type="entry name" value="Lyase 2-enoyl-coa Hydratase, Chain A, domain 2"/>
    <property type="match status" value="1"/>
</dbReference>
<accession>A0A5B0X463</accession>
<dbReference type="PANTHER" id="PTHR43149">
    <property type="entry name" value="ENOYL-COA HYDRATASE"/>
    <property type="match status" value="1"/>
</dbReference>
<dbReference type="EMBL" id="VTUX01000001">
    <property type="protein sequence ID" value="KAA1194150.1"/>
    <property type="molecule type" value="Genomic_DNA"/>
</dbReference>
<evidence type="ECO:0000256" key="4">
    <source>
        <dbReference type="ARBA" id="ARBA00023098"/>
    </source>
</evidence>
<evidence type="ECO:0000256" key="5">
    <source>
        <dbReference type="ARBA" id="ARBA00023235"/>
    </source>
</evidence>
<organism evidence="6 7">
    <name type="scientific">Pseudohalioglobus sediminis</name>
    <dbReference type="NCBI Taxonomy" id="2606449"/>
    <lineage>
        <taxon>Bacteria</taxon>
        <taxon>Pseudomonadati</taxon>
        <taxon>Pseudomonadota</taxon>
        <taxon>Gammaproteobacteria</taxon>
        <taxon>Cellvibrionales</taxon>
        <taxon>Halieaceae</taxon>
        <taxon>Pseudohalioglobus</taxon>
    </lineage>
</organism>
<comment type="similarity">
    <text evidence="2">Belongs to the enoyl-CoA hydratase/isomerase family.</text>
</comment>
<evidence type="ECO:0000313" key="6">
    <source>
        <dbReference type="EMBL" id="KAA1194150.1"/>
    </source>
</evidence>
<dbReference type="NCBIfam" id="NF005699">
    <property type="entry name" value="PRK07509.1"/>
    <property type="match status" value="1"/>
</dbReference>
<reference evidence="6 7" key="1">
    <citation type="submission" date="2019-09" db="EMBL/GenBank/DDBJ databases">
        <authorList>
            <person name="Chen X.-Y."/>
        </authorList>
    </citation>
    <scope>NUCLEOTIDE SEQUENCE [LARGE SCALE GENOMIC DNA]</scope>
    <source>
        <strain evidence="6 7">NY5</strain>
    </source>
</reference>
<dbReference type="RefSeq" id="WP_149609619.1">
    <property type="nucleotide sequence ID" value="NZ_VTUX01000001.1"/>
</dbReference>
<dbReference type="UniPathway" id="UPA00659"/>
<comment type="caution">
    <text evidence="6">The sequence shown here is derived from an EMBL/GenBank/DDBJ whole genome shotgun (WGS) entry which is preliminary data.</text>
</comment>
<dbReference type="GO" id="GO:0006635">
    <property type="term" value="P:fatty acid beta-oxidation"/>
    <property type="evidence" value="ECO:0007669"/>
    <property type="project" value="UniProtKB-UniPathway"/>
</dbReference>
<evidence type="ECO:0000256" key="1">
    <source>
        <dbReference type="ARBA" id="ARBA00005005"/>
    </source>
</evidence>
<protein>
    <submittedName>
        <fullName evidence="6">Crotonase/enoyl-CoA hydratase family protein</fullName>
    </submittedName>
</protein>
<dbReference type="PANTHER" id="PTHR43149:SF1">
    <property type="entry name" value="DELTA(3,5)-DELTA(2,4)-DIENOYL-COA ISOMERASE, MITOCHONDRIAL"/>
    <property type="match status" value="1"/>
</dbReference>
<dbReference type="Pfam" id="PF00378">
    <property type="entry name" value="ECH_1"/>
    <property type="match status" value="1"/>
</dbReference>
<dbReference type="AlphaFoldDB" id="A0A5B0X463"/>
<dbReference type="InterPro" id="IPR001753">
    <property type="entry name" value="Enoyl-CoA_hydra/iso"/>
</dbReference>
<comment type="pathway">
    <text evidence="1">Lipid metabolism; fatty acid beta-oxidation.</text>
</comment>
<sequence length="274" mass="29961">MTELVTIDIHDHVAHVRLNRPEKMNALNWDMFDAINAAGDAVSQDKSIRAVVLSGEGRGFCAGLDLENFAGGLGKDPFGEGRGGFWPNYYQQPAYVWRQVPVPVICAIHGVAYGGGFQIAMGADIRIAHPQSKLSVMEIKWGLIPDMSASQTLRDLVRLDVAKELTFSGRVVEAAEALSLGLLTRVDEDPVTAALDMARDIAGRNPDAITLGKYLLDNAWHGDDEAGLRLEEVLQARIIGKNNQMEAVMSAMEKREANYTPRAIDTFNDLKDIG</sequence>
<dbReference type="GO" id="GO:0016853">
    <property type="term" value="F:isomerase activity"/>
    <property type="evidence" value="ECO:0007669"/>
    <property type="project" value="UniProtKB-KW"/>
</dbReference>
<keyword evidence="5" id="KW-0413">Isomerase</keyword>
<evidence type="ECO:0000256" key="2">
    <source>
        <dbReference type="ARBA" id="ARBA00005254"/>
    </source>
</evidence>
<gene>
    <name evidence="6" type="ORF">F0M18_01545</name>
</gene>
<dbReference type="CDD" id="cd06558">
    <property type="entry name" value="crotonase-like"/>
    <property type="match status" value="1"/>
</dbReference>
<proteinExistence type="inferred from homology"/>
<keyword evidence="4" id="KW-0443">Lipid metabolism</keyword>
<dbReference type="InterPro" id="IPR029045">
    <property type="entry name" value="ClpP/crotonase-like_dom_sf"/>
</dbReference>
<name>A0A5B0X463_9GAMM</name>
<dbReference type="InterPro" id="IPR014748">
    <property type="entry name" value="Enoyl-CoA_hydra_C"/>
</dbReference>